<gene>
    <name evidence="2" type="ORF">SAMN04488109_6412</name>
</gene>
<dbReference type="Proteomes" id="UP000184212">
    <property type="component" value="Unassembled WGS sequence"/>
</dbReference>
<protein>
    <submittedName>
        <fullName evidence="2">Uncharacterized protein</fullName>
    </submittedName>
</protein>
<proteinExistence type="predicted"/>
<keyword evidence="1" id="KW-1133">Transmembrane helix</keyword>
<feature type="transmembrane region" description="Helical" evidence="1">
    <location>
        <begin position="12"/>
        <end position="34"/>
    </location>
</feature>
<organism evidence="2 3">
    <name type="scientific">Chryseolinea serpens</name>
    <dbReference type="NCBI Taxonomy" id="947013"/>
    <lineage>
        <taxon>Bacteria</taxon>
        <taxon>Pseudomonadati</taxon>
        <taxon>Bacteroidota</taxon>
        <taxon>Cytophagia</taxon>
        <taxon>Cytophagales</taxon>
        <taxon>Fulvivirgaceae</taxon>
        <taxon>Chryseolinea</taxon>
    </lineage>
</organism>
<evidence type="ECO:0000256" key="1">
    <source>
        <dbReference type="SAM" id="Phobius"/>
    </source>
</evidence>
<dbReference type="AlphaFoldDB" id="A0A1M5XDJ8"/>
<dbReference type="OrthoDB" id="9925878at2"/>
<reference evidence="2 3" key="1">
    <citation type="submission" date="2016-11" db="EMBL/GenBank/DDBJ databases">
        <authorList>
            <person name="Jaros S."/>
            <person name="Januszkiewicz K."/>
            <person name="Wedrychowicz H."/>
        </authorList>
    </citation>
    <scope>NUCLEOTIDE SEQUENCE [LARGE SCALE GENOMIC DNA]</scope>
    <source>
        <strain evidence="2 3">DSM 24574</strain>
    </source>
</reference>
<keyword evidence="1" id="KW-0812">Transmembrane</keyword>
<dbReference type="STRING" id="947013.SAMN04488109_6412"/>
<name>A0A1M5XDJ8_9BACT</name>
<dbReference type="EMBL" id="FQWQ01000006">
    <property type="protein sequence ID" value="SHH97722.1"/>
    <property type="molecule type" value="Genomic_DNA"/>
</dbReference>
<accession>A0A1M5XDJ8</accession>
<evidence type="ECO:0000313" key="3">
    <source>
        <dbReference type="Proteomes" id="UP000184212"/>
    </source>
</evidence>
<keyword evidence="1" id="KW-0472">Membrane</keyword>
<dbReference type="RefSeq" id="WP_073142737.1">
    <property type="nucleotide sequence ID" value="NZ_FQWQ01000006.1"/>
</dbReference>
<keyword evidence="3" id="KW-1185">Reference proteome</keyword>
<sequence>MNWDDFKGLKYYIAYAAVVIGFFVYSGATGWKWFNPTHTETEHNSGTGHHVGRSYIYHK</sequence>
<evidence type="ECO:0000313" key="2">
    <source>
        <dbReference type="EMBL" id="SHH97722.1"/>
    </source>
</evidence>